<sequence length="133" mass="14965">MSSEKITFSNLYVGKNRKERTVVEGELFEVACVDHSVPTPAWNASAISDISDNRLSIHMILDIHCHQSVIVRPLGNQRTRLSFISPREQKLIRSPWERTHPGYTGHSSFGYQGARDNFTFSVPLIGSPRGNVN</sequence>
<organism evidence="1 2">
    <name type="scientific">Scophthalmus maximus</name>
    <name type="common">Turbot</name>
    <name type="synonym">Psetta maxima</name>
    <dbReference type="NCBI Taxonomy" id="52904"/>
    <lineage>
        <taxon>Eukaryota</taxon>
        <taxon>Metazoa</taxon>
        <taxon>Chordata</taxon>
        <taxon>Craniata</taxon>
        <taxon>Vertebrata</taxon>
        <taxon>Euteleostomi</taxon>
        <taxon>Actinopterygii</taxon>
        <taxon>Neopterygii</taxon>
        <taxon>Teleostei</taxon>
        <taxon>Neoteleostei</taxon>
        <taxon>Acanthomorphata</taxon>
        <taxon>Carangaria</taxon>
        <taxon>Pleuronectiformes</taxon>
        <taxon>Pleuronectoidei</taxon>
        <taxon>Scophthalmidae</taxon>
        <taxon>Scophthalmus</taxon>
    </lineage>
</organism>
<name>A0A6A4RRZ5_SCOMX</name>
<reference evidence="1 2" key="1">
    <citation type="submission" date="2019-06" db="EMBL/GenBank/DDBJ databases">
        <title>Draft genomes of female and male turbot (Scophthalmus maximus).</title>
        <authorList>
            <person name="Xu H."/>
            <person name="Xu X.-W."/>
            <person name="Shao C."/>
            <person name="Chen S."/>
        </authorList>
    </citation>
    <scope>NUCLEOTIDE SEQUENCE [LARGE SCALE GENOMIC DNA]</scope>
    <source>
        <strain evidence="1">Ysfricsl-2016a</strain>
        <tissue evidence="1">Blood</tissue>
    </source>
</reference>
<accession>A0A6A4RRZ5</accession>
<comment type="caution">
    <text evidence="1">The sequence shown here is derived from an EMBL/GenBank/DDBJ whole genome shotgun (WGS) entry which is preliminary data.</text>
</comment>
<dbReference type="AlphaFoldDB" id="A0A6A4RRZ5"/>
<dbReference type="EMBL" id="VEVO01000020">
    <property type="protein sequence ID" value="KAF0025426.1"/>
    <property type="molecule type" value="Genomic_DNA"/>
</dbReference>
<dbReference type="Proteomes" id="UP000438429">
    <property type="component" value="Unassembled WGS sequence"/>
</dbReference>
<proteinExistence type="predicted"/>
<evidence type="ECO:0000313" key="1">
    <source>
        <dbReference type="EMBL" id="KAF0025426.1"/>
    </source>
</evidence>
<evidence type="ECO:0000313" key="2">
    <source>
        <dbReference type="Proteomes" id="UP000438429"/>
    </source>
</evidence>
<gene>
    <name evidence="1" type="ORF">F2P81_022307</name>
</gene>
<protein>
    <submittedName>
        <fullName evidence="1">Uncharacterized protein</fullName>
    </submittedName>
</protein>